<reference evidence="1 2" key="1">
    <citation type="journal article" date="2022" name="Genome Biol. Evol.">
        <title>The Spruce Budworm Genome: Reconstructing the Evolutionary History of Antifreeze Proteins.</title>
        <authorList>
            <person name="Beliveau C."/>
            <person name="Gagne P."/>
            <person name="Picq S."/>
            <person name="Vernygora O."/>
            <person name="Keeling C.I."/>
            <person name="Pinkney K."/>
            <person name="Doucet D."/>
            <person name="Wen F."/>
            <person name="Johnston J.S."/>
            <person name="Maaroufi H."/>
            <person name="Boyle B."/>
            <person name="Laroche J."/>
            <person name="Dewar K."/>
            <person name="Juretic N."/>
            <person name="Blackburn G."/>
            <person name="Nisole A."/>
            <person name="Brunet B."/>
            <person name="Brandao M."/>
            <person name="Lumley L."/>
            <person name="Duan J."/>
            <person name="Quan G."/>
            <person name="Lucarotti C.J."/>
            <person name="Roe A.D."/>
            <person name="Sperling F.A.H."/>
            <person name="Levesque R.C."/>
            <person name="Cusson M."/>
        </authorList>
    </citation>
    <scope>NUCLEOTIDE SEQUENCE [LARGE SCALE GENOMIC DNA]</scope>
    <source>
        <strain evidence="1">Glfc:IPQL:Cfum</strain>
    </source>
</reference>
<evidence type="ECO:0000313" key="2">
    <source>
        <dbReference type="Proteomes" id="UP001064048"/>
    </source>
</evidence>
<organism evidence="1 2">
    <name type="scientific">Choristoneura fumiferana</name>
    <name type="common">Spruce budworm moth</name>
    <name type="synonym">Archips fumiferana</name>
    <dbReference type="NCBI Taxonomy" id="7141"/>
    <lineage>
        <taxon>Eukaryota</taxon>
        <taxon>Metazoa</taxon>
        <taxon>Ecdysozoa</taxon>
        <taxon>Arthropoda</taxon>
        <taxon>Hexapoda</taxon>
        <taxon>Insecta</taxon>
        <taxon>Pterygota</taxon>
        <taxon>Neoptera</taxon>
        <taxon>Endopterygota</taxon>
        <taxon>Lepidoptera</taxon>
        <taxon>Glossata</taxon>
        <taxon>Ditrysia</taxon>
        <taxon>Tortricoidea</taxon>
        <taxon>Tortricidae</taxon>
        <taxon>Tortricinae</taxon>
        <taxon>Choristoneura</taxon>
    </lineage>
</organism>
<dbReference type="Proteomes" id="UP001064048">
    <property type="component" value="Chromosome 20"/>
</dbReference>
<sequence length="79" mass="8724">MVENLFNHYGLPTLWLMPRVHYGYRSLPTEATGGLFGRPMSDSGRPTTDKYDDDNDVSDIGGIMHSSLSSQTRSACSVI</sequence>
<name>A0ACC0KMG5_CHOFU</name>
<keyword evidence="2" id="KW-1185">Reference proteome</keyword>
<gene>
    <name evidence="1" type="ORF">MSG28_011814</name>
</gene>
<comment type="caution">
    <text evidence="1">The sequence shown here is derived from an EMBL/GenBank/DDBJ whole genome shotgun (WGS) entry which is preliminary data.</text>
</comment>
<dbReference type="EMBL" id="CM046120">
    <property type="protein sequence ID" value="KAI8437500.1"/>
    <property type="molecule type" value="Genomic_DNA"/>
</dbReference>
<accession>A0ACC0KMG5</accession>
<protein>
    <submittedName>
        <fullName evidence="1">Uncharacterized protein</fullName>
    </submittedName>
</protein>
<proteinExistence type="predicted"/>
<evidence type="ECO:0000313" key="1">
    <source>
        <dbReference type="EMBL" id="KAI8437500.1"/>
    </source>
</evidence>